<dbReference type="Gene3D" id="1.25.40.20">
    <property type="entry name" value="Ankyrin repeat-containing domain"/>
    <property type="match status" value="1"/>
</dbReference>
<reference evidence="6" key="1">
    <citation type="submission" date="2021-03" db="EMBL/GenBank/DDBJ databases">
        <authorList>
            <person name="Tagirdzhanova G."/>
        </authorList>
    </citation>
    <scope>NUCLEOTIDE SEQUENCE</scope>
</reference>
<dbReference type="Pfam" id="PF24883">
    <property type="entry name" value="NPHP3_N"/>
    <property type="match status" value="1"/>
</dbReference>
<evidence type="ECO:0000256" key="1">
    <source>
        <dbReference type="ARBA" id="ARBA00022737"/>
    </source>
</evidence>
<dbReference type="Pfam" id="PF12796">
    <property type="entry name" value="Ank_2"/>
    <property type="match status" value="2"/>
</dbReference>
<dbReference type="AlphaFoldDB" id="A0A8H3IZQ8"/>
<dbReference type="InterPro" id="IPR056884">
    <property type="entry name" value="NPHP3-like_N"/>
</dbReference>
<feature type="coiled-coil region" evidence="3">
    <location>
        <begin position="32"/>
        <end position="59"/>
    </location>
</feature>
<feature type="repeat" description="ANK" evidence="2">
    <location>
        <begin position="855"/>
        <end position="884"/>
    </location>
</feature>
<keyword evidence="1" id="KW-0677">Repeat</keyword>
<sequence length="936" mass="104806">MTEKLDGLLETFGSLEKIVSDRKFEADEQSLIKSVETSIENCNELIHELQDECQKFAKISANGIIVTVKVIGRRATYPFRQSTLQKLDENIDEIRFNLSPALDVLQLKDNKRIQDDITEVKLLLDLIRSSQISSSLRDWLKAPDATIDHYAACAKKYPGTGIWLVKSDHFSRWLTEANSMIWLHGFAGSGKSILCSTAIQFALRHRRSNPDVGIAFFYFTFNDKSKQDDTAMLRALLLQFSGQLQDGHEDLARLRDSCQTGIPPSRMMIDHLQRLVQRFRDVYIVLDALDESPRNGSRKHVLDALEAMRNWGLQCVHLFVTSRDESDIRESLDLLLAHQVEMQNSGIDKDISNFISGRLDTDRRLRKLLPYREKIQESLAARAKGMFRWVDCQFEALQLCPSSEYHLDHMLSSLPESLDETYERMLCNINYNLIEDARRILTLLCFARRPLTVPELIEGVAVEINNSVGLNPKRRLQDFNGIRDICGSFINIGLDVDHTTENQHEKESIPTVRIAHFSVQEYLESERIRHQKAAMFSLISATAHAEIAQICLMYLLEPGLSRSKLEAGILEGYPLALYAAKDWYYYHQNTAKPAPGVEDCVLRLFQRQDSFVTWTRLCNVDSPRSKYRLRLPLTNIPTPVYGASLLGLDRTLRELLNSEELEGATTSALPLASTSKVSKLINARGGRYDNALQAASYSGHDNVVQMLLDGGADVNLQGGLYNNALQAASINDHGKTVQVLLDKGADVNVRGGVYGNALQAASYMGYDNVMQILLDRGADVNVQGGVHGNALQAAAHFGHENAIQLLLNRGADINAQGGPYVSALQAASVQGHENAIQLLLNRGADINAQGGPYVNALQAALVRGHDKVVQLLIDHGVRINAKDLDITMRLAERRRNNKLVQLLKNHEAALRLEPVVTEEARGNQLTLRSRAFEAPQ</sequence>
<dbReference type="PANTHER" id="PTHR10039">
    <property type="entry name" value="AMELOGENIN"/>
    <property type="match status" value="1"/>
</dbReference>
<evidence type="ECO:0000313" key="7">
    <source>
        <dbReference type="Proteomes" id="UP000664203"/>
    </source>
</evidence>
<feature type="repeat" description="ANK" evidence="2">
    <location>
        <begin position="786"/>
        <end position="818"/>
    </location>
</feature>
<dbReference type="Gene3D" id="3.40.50.300">
    <property type="entry name" value="P-loop containing nucleotide triphosphate hydrolases"/>
    <property type="match status" value="1"/>
</dbReference>
<feature type="repeat" description="ANK" evidence="2">
    <location>
        <begin position="720"/>
        <end position="752"/>
    </location>
</feature>
<gene>
    <name evidence="6" type="ORF">ALECFALPRED_007181</name>
</gene>
<keyword evidence="3" id="KW-0175">Coiled coil</keyword>
<comment type="caution">
    <text evidence="6">The sequence shown here is derived from an EMBL/GenBank/DDBJ whole genome shotgun (WGS) entry which is preliminary data.</text>
</comment>
<dbReference type="Pfam" id="PF22939">
    <property type="entry name" value="WHD_GPIID"/>
    <property type="match status" value="1"/>
</dbReference>
<feature type="domain" description="Nephrocystin 3-like N-terminal" evidence="5">
    <location>
        <begin position="159"/>
        <end position="323"/>
    </location>
</feature>
<proteinExistence type="predicted"/>
<feature type="repeat" description="ANK" evidence="2">
    <location>
        <begin position="756"/>
        <end position="785"/>
    </location>
</feature>
<evidence type="ECO:0000256" key="3">
    <source>
        <dbReference type="SAM" id="Coils"/>
    </source>
</evidence>
<accession>A0A8H3IZQ8</accession>
<evidence type="ECO:0000313" key="6">
    <source>
        <dbReference type="EMBL" id="CAF9937355.1"/>
    </source>
</evidence>
<dbReference type="PROSITE" id="PS50088">
    <property type="entry name" value="ANK_REPEAT"/>
    <property type="match status" value="6"/>
</dbReference>
<dbReference type="InterPro" id="IPR054471">
    <property type="entry name" value="GPIID_WHD"/>
</dbReference>
<keyword evidence="7" id="KW-1185">Reference proteome</keyword>
<keyword evidence="2" id="KW-0040">ANK repeat</keyword>
<dbReference type="InterPro" id="IPR027417">
    <property type="entry name" value="P-loop_NTPase"/>
</dbReference>
<evidence type="ECO:0000259" key="4">
    <source>
        <dbReference type="Pfam" id="PF22939"/>
    </source>
</evidence>
<name>A0A8H3IZQ8_9LECA</name>
<evidence type="ECO:0000259" key="5">
    <source>
        <dbReference type="Pfam" id="PF24883"/>
    </source>
</evidence>
<dbReference type="Proteomes" id="UP000664203">
    <property type="component" value="Unassembled WGS sequence"/>
</dbReference>
<dbReference type="PROSITE" id="PS50297">
    <property type="entry name" value="ANK_REP_REGION"/>
    <property type="match status" value="4"/>
</dbReference>
<evidence type="ECO:0000256" key="2">
    <source>
        <dbReference type="PROSITE-ProRule" id="PRU00023"/>
    </source>
</evidence>
<dbReference type="EMBL" id="CAJPDR010000468">
    <property type="protein sequence ID" value="CAF9937355.1"/>
    <property type="molecule type" value="Genomic_DNA"/>
</dbReference>
<feature type="repeat" description="ANK" evidence="2">
    <location>
        <begin position="687"/>
        <end position="719"/>
    </location>
</feature>
<dbReference type="InterPro" id="IPR036770">
    <property type="entry name" value="Ankyrin_rpt-contain_sf"/>
</dbReference>
<feature type="domain" description="GPI inositol-deacylase winged helix" evidence="4">
    <location>
        <begin position="422"/>
        <end position="528"/>
    </location>
</feature>
<dbReference type="SUPFAM" id="SSF52540">
    <property type="entry name" value="P-loop containing nucleoside triphosphate hydrolases"/>
    <property type="match status" value="1"/>
</dbReference>
<organism evidence="6 7">
    <name type="scientific">Alectoria fallacina</name>
    <dbReference type="NCBI Taxonomy" id="1903189"/>
    <lineage>
        <taxon>Eukaryota</taxon>
        <taxon>Fungi</taxon>
        <taxon>Dikarya</taxon>
        <taxon>Ascomycota</taxon>
        <taxon>Pezizomycotina</taxon>
        <taxon>Lecanoromycetes</taxon>
        <taxon>OSLEUM clade</taxon>
        <taxon>Lecanoromycetidae</taxon>
        <taxon>Lecanorales</taxon>
        <taxon>Lecanorineae</taxon>
        <taxon>Parmeliaceae</taxon>
        <taxon>Alectoria</taxon>
    </lineage>
</organism>
<evidence type="ECO:0008006" key="8">
    <source>
        <dbReference type="Google" id="ProtNLM"/>
    </source>
</evidence>
<feature type="repeat" description="ANK" evidence="2">
    <location>
        <begin position="822"/>
        <end position="851"/>
    </location>
</feature>
<protein>
    <recommendedName>
        <fullName evidence="8">NACHT domain-containing protein</fullName>
    </recommendedName>
</protein>
<dbReference type="SMART" id="SM00248">
    <property type="entry name" value="ANK"/>
    <property type="match status" value="6"/>
</dbReference>
<dbReference type="OrthoDB" id="1577640at2759"/>
<dbReference type="PANTHER" id="PTHR10039:SF16">
    <property type="entry name" value="GPI INOSITOL-DEACYLASE"/>
    <property type="match status" value="1"/>
</dbReference>
<dbReference type="SUPFAM" id="SSF48403">
    <property type="entry name" value="Ankyrin repeat"/>
    <property type="match status" value="1"/>
</dbReference>
<dbReference type="InterPro" id="IPR002110">
    <property type="entry name" value="Ankyrin_rpt"/>
</dbReference>